<protein>
    <submittedName>
        <fullName evidence="1">Uncharacterized protein</fullName>
    </submittedName>
</protein>
<name>A0A975BLF4_9BACT</name>
<evidence type="ECO:0000313" key="1">
    <source>
        <dbReference type="EMBL" id="QTA87258.1"/>
    </source>
</evidence>
<reference evidence="1" key="1">
    <citation type="journal article" date="2021" name="Microb. Physiol.">
        <title>Proteogenomic Insights into the Physiology of Marine, Sulfate-Reducing, Filamentous Desulfonema limicola and Desulfonema magnum.</title>
        <authorList>
            <person name="Schnaars V."/>
            <person name="Wohlbrand L."/>
            <person name="Scheve S."/>
            <person name="Hinrichs C."/>
            <person name="Reinhardt R."/>
            <person name="Rabus R."/>
        </authorList>
    </citation>
    <scope>NUCLEOTIDE SEQUENCE</scope>
    <source>
        <strain evidence="1">4be13</strain>
    </source>
</reference>
<organism evidence="1 2">
    <name type="scientific">Desulfonema magnum</name>
    <dbReference type="NCBI Taxonomy" id="45655"/>
    <lineage>
        <taxon>Bacteria</taxon>
        <taxon>Pseudomonadati</taxon>
        <taxon>Thermodesulfobacteriota</taxon>
        <taxon>Desulfobacteria</taxon>
        <taxon>Desulfobacterales</taxon>
        <taxon>Desulfococcaceae</taxon>
        <taxon>Desulfonema</taxon>
    </lineage>
</organism>
<dbReference type="AlphaFoldDB" id="A0A975BLF4"/>
<proteinExistence type="predicted"/>
<accession>A0A975BLF4</accession>
<sequence>MRKNRIFALRPRSELPYPECEKCFFACAKIEFLHSGSVRDWLIRSAENAFSHAQK</sequence>
<evidence type="ECO:0000313" key="2">
    <source>
        <dbReference type="Proteomes" id="UP000663722"/>
    </source>
</evidence>
<dbReference type="KEGG" id="dmm:dnm_032880"/>
<dbReference type="EMBL" id="CP061800">
    <property type="protein sequence ID" value="QTA87258.1"/>
    <property type="molecule type" value="Genomic_DNA"/>
</dbReference>
<dbReference type="Proteomes" id="UP000663722">
    <property type="component" value="Chromosome"/>
</dbReference>
<keyword evidence="2" id="KW-1185">Reference proteome</keyword>
<gene>
    <name evidence="1" type="ORF">dnm_032880</name>
</gene>